<gene>
    <name evidence="9" type="ORF">HannXRQ_Chr17g0562881</name>
    <name evidence="8" type="ORF">HanXRQr2_Chr17g0822091</name>
</gene>
<dbReference type="GO" id="GO:0046983">
    <property type="term" value="F:protein dimerization activity"/>
    <property type="evidence" value="ECO:0007669"/>
    <property type="project" value="InterPro"/>
</dbReference>
<reference evidence="9" key="2">
    <citation type="submission" date="2017-02" db="EMBL/GenBank/DDBJ databases">
        <title>Sunflower complete genome.</title>
        <authorList>
            <person name="Langlade N."/>
            <person name="Munos S."/>
        </authorList>
    </citation>
    <scope>NUCLEOTIDE SEQUENCE [LARGE SCALE GENOMIC DNA]</scope>
    <source>
        <tissue evidence="9">Leaves</tissue>
    </source>
</reference>
<evidence type="ECO:0000256" key="6">
    <source>
        <dbReference type="SAM" id="MobiDB-lite"/>
    </source>
</evidence>
<comment type="subcellular location">
    <subcellularLocation>
        <location evidence="1 5">Nucleus</location>
    </subcellularLocation>
</comment>
<evidence type="ECO:0000256" key="1">
    <source>
        <dbReference type="ARBA" id="ARBA00004123"/>
    </source>
</evidence>
<dbReference type="InParanoid" id="A0A251RSU5"/>
<name>A0A251RSU5_HELAN</name>
<dbReference type="InterPro" id="IPR036638">
    <property type="entry name" value="HLH_DNA-bd_sf"/>
</dbReference>
<protein>
    <recommendedName>
        <fullName evidence="5">Transcription factor</fullName>
        <shortName evidence="5">bHLH transcription factor</shortName>
    </recommendedName>
    <alternativeName>
        <fullName evidence="5">Basic helix-loop-helix protein</fullName>
    </alternativeName>
</protein>
<evidence type="ECO:0000259" key="7">
    <source>
        <dbReference type="PROSITE" id="PS50888"/>
    </source>
</evidence>
<feature type="domain" description="BHLH" evidence="7">
    <location>
        <begin position="300"/>
        <end position="349"/>
    </location>
</feature>
<dbReference type="PANTHER" id="PTHR11514">
    <property type="entry name" value="MYC"/>
    <property type="match status" value="1"/>
</dbReference>
<evidence type="ECO:0000256" key="4">
    <source>
        <dbReference type="ARBA" id="ARBA00023242"/>
    </source>
</evidence>
<dbReference type="InterPro" id="IPR045084">
    <property type="entry name" value="AIB/MYC-like"/>
</dbReference>
<evidence type="ECO:0000256" key="5">
    <source>
        <dbReference type="RuleBase" id="RU369104"/>
    </source>
</evidence>
<dbReference type="Pfam" id="PF14215">
    <property type="entry name" value="bHLH-MYC_N"/>
    <property type="match status" value="1"/>
</dbReference>
<keyword evidence="4 5" id="KW-0539">Nucleus</keyword>
<evidence type="ECO:0000313" key="10">
    <source>
        <dbReference type="Proteomes" id="UP000215914"/>
    </source>
</evidence>
<feature type="compositionally biased region" description="Polar residues" evidence="6">
    <location>
        <begin position="387"/>
        <end position="403"/>
    </location>
</feature>
<dbReference type="EMBL" id="CM007906">
    <property type="protein sequence ID" value="OTF87533.1"/>
    <property type="molecule type" value="Genomic_DNA"/>
</dbReference>
<dbReference type="Gene3D" id="4.10.280.10">
    <property type="entry name" value="Helix-loop-helix DNA-binding domain"/>
    <property type="match status" value="1"/>
</dbReference>
<dbReference type="EMBL" id="MNCJ02000332">
    <property type="protein sequence ID" value="KAF5757051.1"/>
    <property type="molecule type" value="Genomic_DNA"/>
</dbReference>
<accession>A0A251RSU5</accession>
<keyword evidence="10" id="KW-1185">Reference proteome</keyword>
<dbReference type="SUPFAM" id="SSF47459">
    <property type="entry name" value="HLH, helix-loop-helix DNA-binding domain"/>
    <property type="match status" value="1"/>
</dbReference>
<dbReference type="GO" id="GO:0000976">
    <property type="term" value="F:transcription cis-regulatory region binding"/>
    <property type="evidence" value="ECO:0000318"/>
    <property type="project" value="GO_Central"/>
</dbReference>
<dbReference type="GO" id="GO:0003700">
    <property type="term" value="F:DNA-binding transcription factor activity"/>
    <property type="evidence" value="ECO:0000318"/>
    <property type="project" value="GO_Central"/>
</dbReference>
<dbReference type="PANTHER" id="PTHR11514:SF40">
    <property type="entry name" value="TRANSCRIPTION FACTOR BHLH14"/>
    <property type="match status" value="1"/>
</dbReference>
<dbReference type="InterPro" id="IPR025610">
    <property type="entry name" value="MYC/MYB_N"/>
</dbReference>
<dbReference type="Pfam" id="PF00010">
    <property type="entry name" value="HLH"/>
    <property type="match status" value="1"/>
</dbReference>
<evidence type="ECO:0000256" key="3">
    <source>
        <dbReference type="ARBA" id="ARBA00023163"/>
    </source>
</evidence>
<dbReference type="Proteomes" id="UP000215914">
    <property type="component" value="Chromosome 17"/>
</dbReference>
<reference evidence="8 10" key="1">
    <citation type="journal article" date="2017" name="Nature">
        <title>The sunflower genome provides insights into oil metabolism, flowering and Asterid evolution.</title>
        <authorList>
            <person name="Badouin H."/>
            <person name="Gouzy J."/>
            <person name="Grassa C.J."/>
            <person name="Murat F."/>
            <person name="Staton S.E."/>
            <person name="Cottret L."/>
            <person name="Lelandais-Briere C."/>
            <person name="Owens G.L."/>
            <person name="Carrere S."/>
            <person name="Mayjonade B."/>
            <person name="Legrand L."/>
            <person name="Gill N."/>
            <person name="Kane N.C."/>
            <person name="Bowers J.E."/>
            <person name="Hubner S."/>
            <person name="Bellec A."/>
            <person name="Berard A."/>
            <person name="Berges H."/>
            <person name="Blanchet N."/>
            <person name="Boniface M.C."/>
            <person name="Brunel D."/>
            <person name="Catrice O."/>
            <person name="Chaidir N."/>
            <person name="Claudel C."/>
            <person name="Donnadieu C."/>
            <person name="Faraut T."/>
            <person name="Fievet G."/>
            <person name="Helmstetter N."/>
            <person name="King M."/>
            <person name="Knapp S.J."/>
            <person name="Lai Z."/>
            <person name="Le Paslier M.C."/>
            <person name="Lippi Y."/>
            <person name="Lorenzon L."/>
            <person name="Mandel J.R."/>
            <person name="Marage G."/>
            <person name="Marchand G."/>
            <person name="Marquand E."/>
            <person name="Bret-Mestries E."/>
            <person name="Morien E."/>
            <person name="Nambeesan S."/>
            <person name="Nguyen T."/>
            <person name="Pegot-Espagnet P."/>
            <person name="Pouilly N."/>
            <person name="Raftis F."/>
            <person name="Sallet E."/>
            <person name="Schiex T."/>
            <person name="Thomas J."/>
            <person name="Vandecasteele C."/>
            <person name="Vares D."/>
            <person name="Vear F."/>
            <person name="Vautrin S."/>
            <person name="Crespi M."/>
            <person name="Mangin B."/>
            <person name="Burke J.M."/>
            <person name="Salse J."/>
            <person name="Munos S."/>
            <person name="Vincourt P."/>
            <person name="Rieseberg L.H."/>
            <person name="Langlade N.B."/>
        </authorList>
    </citation>
    <scope>NUCLEOTIDE SEQUENCE [LARGE SCALE GENOMIC DNA]</scope>
    <source>
        <strain evidence="10">cv. SF193</strain>
        <tissue evidence="8">Leaves</tissue>
    </source>
</reference>
<reference evidence="8" key="3">
    <citation type="submission" date="2020-06" db="EMBL/GenBank/DDBJ databases">
        <title>Helianthus annuus Genome sequencing and assembly Release 2.</title>
        <authorList>
            <person name="Gouzy J."/>
            <person name="Langlade N."/>
            <person name="Munos S."/>
        </authorList>
    </citation>
    <scope>NUCLEOTIDE SEQUENCE</scope>
    <source>
        <tissue evidence="8">Leaves</tissue>
    </source>
</reference>
<dbReference type="OrthoDB" id="1926382at2759"/>
<dbReference type="Gramene" id="mRNA:HanXRQr2_Chr17g0822091">
    <property type="protein sequence ID" value="mRNA:HanXRQr2_Chr17g0822091"/>
    <property type="gene ID" value="HanXRQr2_Chr17g0822091"/>
</dbReference>
<keyword evidence="3 5" id="KW-0804">Transcription</keyword>
<dbReference type="GO" id="GO:0006355">
    <property type="term" value="P:regulation of DNA-templated transcription"/>
    <property type="evidence" value="ECO:0000318"/>
    <property type="project" value="GO_Central"/>
</dbReference>
<evidence type="ECO:0000256" key="2">
    <source>
        <dbReference type="ARBA" id="ARBA00023015"/>
    </source>
</evidence>
<proteinExistence type="predicted"/>
<dbReference type="SMART" id="SM00353">
    <property type="entry name" value="HLH"/>
    <property type="match status" value="1"/>
</dbReference>
<dbReference type="PROSITE" id="PS50888">
    <property type="entry name" value="BHLH"/>
    <property type="match status" value="1"/>
</dbReference>
<dbReference type="FunCoup" id="A0A251RSU5">
    <property type="interactions" value="1"/>
</dbReference>
<dbReference type="OMA" id="NDCERAR"/>
<dbReference type="AlphaFoldDB" id="A0A251RSU5"/>
<feature type="region of interest" description="Disordered" evidence="6">
    <location>
        <begin position="276"/>
        <end position="302"/>
    </location>
</feature>
<feature type="region of interest" description="Disordered" evidence="6">
    <location>
        <begin position="387"/>
        <end position="417"/>
    </location>
</feature>
<evidence type="ECO:0000313" key="9">
    <source>
        <dbReference type="EMBL" id="OTF87533.1"/>
    </source>
</evidence>
<organism evidence="9 10">
    <name type="scientific">Helianthus annuus</name>
    <name type="common">Common sunflower</name>
    <dbReference type="NCBI Taxonomy" id="4232"/>
    <lineage>
        <taxon>Eukaryota</taxon>
        <taxon>Viridiplantae</taxon>
        <taxon>Streptophyta</taxon>
        <taxon>Embryophyta</taxon>
        <taxon>Tracheophyta</taxon>
        <taxon>Spermatophyta</taxon>
        <taxon>Magnoliopsida</taxon>
        <taxon>eudicotyledons</taxon>
        <taxon>Gunneridae</taxon>
        <taxon>Pentapetalae</taxon>
        <taxon>asterids</taxon>
        <taxon>campanulids</taxon>
        <taxon>Asterales</taxon>
        <taxon>Asteraceae</taxon>
        <taxon>Asteroideae</taxon>
        <taxon>Heliantheae alliance</taxon>
        <taxon>Heliantheae</taxon>
        <taxon>Helianthus</taxon>
    </lineage>
</organism>
<dbReference type="GO" id="GO:0005634">
    <property type="term" value="C:nucleus"/>
    <property type="evidence" value="ECO:0000318"/>
    <property type="project" value="GO_Central"/>
</dbReference>
<dbReference type="InterPro" id="IPR011598">
    <property type="entry name" value="bHLH_dom"/>
</dbReference>
<sequence length="498" mass="55927">MDDLIVSPSSSSSIVPFPTSNTLQQKLRNLLQNQPQQWAYAIFWQTFTDDSNGCVSLSWGDGHFQNLKELQEDPKCRKFALKDIQCHLGPDTHDDAEWFYIISLTRSFTPGDGSVPGTTFASNNMIWLGSADQLRGFKCERANEAQIHGLETMVCIPTSSGVVEMGSYHAMQESWDLAHQVQILFGGGSTQLNNYKDGHRSVVSFADMILMADDDDEEEDGMNNIEFDSTTPDDQLSNNTRMICTNTKITTLTTDTNAETESEHSDSDCQLVLSTTTKHKKRQHNNKLPNVKGKKSGGGFQPMNHVEAERQRREKLNQRFYALRSVVPNVSRMDKASLLSDAVSYINNLKEKVSYLESQLHGHNNHQGKTKKIKVEMVDSVDNHQQNSNTCDLHLSTKPTLGVNNKKTRNNTSRSNTSNLREVEVKIVGNITMIRVQSGNTDVQAGKLMDALREMKAQIQHASMSCVNEMMLQDVVARIPVAMDENELKSVLIWKLDH</sequence>
<keyword evidence="2 5" id="KW-0805">Transcription regulation</keyword>
<evidence type="ECO:0000313" key="8">
    <source>
        <dbReference type="EMBL" id="KAF5757051.1"/>
    </source>
</evidence>